<feature type="domain" description="Glycosyl transferase family 1" evidence="2">
    <location>
        <begin position="217"/>
        <end position="364"/>
    </location>
</feature>
<name>A0A365PT52_9GAMM</name>
<dbReference type="Pfam" id="PF13439">
    <property type="entry name" value="Glyco_transf_4"/>
    <property type="match status" value="1"/>
</dbReference>
<dbReference type="Gene3D" id="3.40.50.2000">
    <property type="entry name" value="Glycogen Phosphorylase B"/>
    <property type="match status" value="2"/>
</dbReference>
<evidence type="ECO:0000313" key="5">
    <source>
        <dbReference type="Proteomes" id="UP000252554"/>
    </source>
</evidence>
<dbReference type="RefSeq" id="WP_128120678.1">
    <property type="nucleotide sequence ID" value="NZ_QNTV01000009.1"/>
</dbReference>
<organism evidence="4 5">
    <name type="scientific">Stutzerimonas zhaodongensis</name>
    <dbReference type="NCBI Taxonomy" id="1176257"/>
    <lineage>
        <taxon>Bacteria</taxon>
        <taxon>Pseudomonadati</taxon>
        <taxon>Pseudomonadota</taxon>
        <taxon>Gammaproteobacteria</taxon>
        <taxon>Pseudomonadales</taxon>
        <taxon>Pseudomonadaceae</taxon>
        <taxon>Stutzerimonas</taxon>
    </lineage>
</organism>
<keyword evidence="1 4" id="KW-0808">Transferase</keyword>
<evidence type="ECO:0000313" key="4">
    <source>
        <dbReference type="EMBL" id="RBA56869.1"/>
    </source>
</evidence>
<gene>
    <name evidence="4" type="ORF">DQ403_13210</name>
</gene>
<evidence type="ECO:0000256" key="1">
    <source>
        <dbReference type="ARBA" id="ARBA00022679"/>
    </source>
</evidence>
<sequence length="394" mass="44826">MKLLINTESLLPPLTGIGNYTLHLLKELLVLQQEDEALQQIDCISGNQFISATEAMTKCHIAEQSFDNTKPRISPLRRAIRRIPLAYQIRQALHDLRLAQQRRQYRHHLYHEPNFILKSHPGPCVATIHDLSFIHYPQHHPAERVTWMRGNLQKTLDRADRLITVSNIVRQELIGDLGVPADKIQTTYLGVDPSFHPRNPAQTQRLMDKYNLRHGGYVLFVGTLEPRKGLDLLLDAWTSLPLAIQHSYKLVLAGASGWHNADLLERVQSLEMHGDVCWLRYIPLEELPLLYSGAAAFSYPSLYEGFGLPVLEAMASGVPVVCTDDTSMAEFAAHAPLLFERGKSEEFGEQLRLLLEDSSLRERHSALGLERASHFSWRRFAEETLTVYRTAYEG</sequence>
<dbReference type="GO" id="GO:0016757">
    <property type="term" value="F:glycosyltransferase activity"/>
    <property type="evidence" value="ECO:0007669"/>
    <property type="project" value="InterPro"/>
</dbReference>
<dbReference type="Proteomes" id="UP000252554">
    <property type="component" value="Unassembled WGS sequence"/>
</dbReference>
<dbReference type="AlphaFoldDB" id="A0A365PT52"/>
<evidence type="ECO:0000259" key="2">
    <source>
        <dbReference type="Pfam" id="PF00534"/>
    </source>
</evidence>
<dbReference type="InterPro" id="IPR028098">
    <property type="entry name" value="Glyco_trans_4-like_N"/>
</dbReference>
<dbReference type="CDD" id="cd03809">
    <property type="entry name" value="GT4_MtfB-like"/>
    <property type="match status" value="1"/>
</dbReference>
<dbReference type="SUPFAM" id="SSF53756">
    <property type="entry name" value="UDP-Glycosyltransferase/glycogen phosphorylase"/>
    <property type="match status" value="1"/>
</dbReference>
<dbReference type="PANTHER" id="PTHR46401:SF2">
    <property type="entry name" value="GLYCOSYLTRANSFERASE WBBK-RELATED"/>
    <property type="match status" value="1"/>
</dbReference>
<dbReference type="Pfam" id="PF00534">
    <property type="entry name" value="Glycos_transf_1"/>
    <property type="match status" value="1"/>
</dbReference>
<proteinExistence type="predicted"/>
<accession>A0A365PT52</accession>
<evidence type="ECO:0000259" key="3">
    <source>
        <dbReference type="Pfam" id="PF13439"/>
    </source>
</evidence>
<dbReference type="EMBL" id="QNTV01000009">
    <property type="protein sequence ID" value="RBA56869.1"/>
    <property type="molecule type" value="Genomic_DNA"/>
</dbReference>
<dbReference type="InterPro" id="IPR001296">
    <property type="entry name" value="Glyco_trans_1"/>
</dbReference>
<reference evidence="4 5" key="1">
    <citation type="submission" date="2018-06" db="EMBL/GenBank/DDBJ databases">
        <title>Whole genome sequencing of four bacterial strains from South Shetland trench revealing bio-synthetic gene clusters.</title>
        <authorList>
            <person name="Abdel-Mageed W.M."/>
            <person name="Lehri B."/>
            <person name="Jarmusch S.A."/>
            <person name="Miranda K."/>
            <person name="Goodfellow M."/>
            <person name="Jaspars M."/>
            <person name="Karlyshev A.V."/>
        </authorList>
    </citation>
    <scope>NUCLEOTIDE SEQUENCE [LARGE SCALE GENOMIC DNA]</scope>
    <source>
        <strain evidence="4 5">SST2</strain>
    </source>
</reference>
<dbReference type="PANTHER" id="PTHR46401">
    <property type="entry name" value="GLYCOSYLTRANSFERASE WBBK-RELATED"/>
    <property type="match status" value="1"/>
</dbReference>
<protein>
    <submittedName>
        <fullName evidence="4">Glycosyltransferase family 1 protein</fullName>
    </submittedName>
</protein>
<feature type="domain" description="Glycosyltransferase subfamily 4-like N-terminal" evidence="3">
    <location>
        <begin position="94"/>
        <end position="194"/>
    </location>
</feature>
<comment type="caution">
    <text evidence="4">The sequence shown here is derived from an EMBL/GenBank/DDBJ whole genome shotgun (WGS) entry which is preliminary data.</text>
</comment>
<dbReference type="GO" id="GO:0009103">
    <property type="term" value="P:lipopolysaccharide biosynthetic process"/>
    <property type="evidence" value="ECO:0007669"/>
    <property type="project" value="TreeGrafter"/>
</dbReference>